<comment type="caution">
    <text evidence="2">The sequence shown here is derived from an EMBL/GenBank/DDBJ whole genome shotgun (WGS) entry which is preliminary data.</text>
</comment>
<protein>
    <submittedName>
        <fullName evidence="2">Uncharacterized protein</fullName>
    </submittedName>
</protein>
<evidence type="ECO:0000256" key="1">
    <source>
        <dbReference type="SAM" id="Phobius"/>
    </source>
</evidence>
<keyword evidence="1" id="KW-0472">Membrane</keyword>
<keyword evidence="1" id="KW-1133">Transmembrane helix</keyword>
<name>A0A1Y1WCG9_9FUNG</name>
<keyword evidence="3" id="KW-1185">Reference proteome</keyword>
<dbReference type="GeneID" id="63803663"/>
<dbReference type="OrthoDB" id="196103at2759"/>
<dbReference type="RefSeq" id="XP_040744748.1">
    <property type="nucleotide sequence ID" value="XM_040887015.1"/>
</dbReference>
<dbReference type="AlphaFoldDB" id="A0A1Y1WCG9"/>
<evidence type="ECO:0000313" key="2">
    <source>
        <dbReference type="EMBL" id="ORX71233.1"/>
    </source>
</evidence>
<keyword evidence="1" id="KW-0812">Transmembrane</keyword>
<accession>A0A1Y1WCG9</accession>
<organism evidence="2 3">
    <name type="scientific">Linderina pennispora</name>
    <dbReference type="NCBI Taxonomy" id="61395"/>
    <lineage>
        <taxon>Eukaryota</taxon>
        <taxon>Fungi</taxon>
        <taxon>Fungi incertae sedis</taxon>
        <taxon>Zoopagomycota</taxon>
        <taxon>Kickxellomycotina</taxon>
        <taxon>Kickxellomycetes</taxon>
        <taxon>Kickxellales</taxon>
        <taxon>Kickxellaceae</taxon>
        <taxon>Linderina</taxon>
    </lineage>
</organism>
<sequence length="75" mass="8437">MSRLAWVFVFNILGPRISLLLSIFSGIVDSGALLASYKRDPHHLYIAGYTMILTYPCEQQKARVLAASPDHILYI</sequence>
<feature type="transmembrane region" description="Helical" evidence="1">
    <location>
        <begin position="6"/>
        <end position="28"/>
    </location>
</feature>
<gene>
    <name evidence="2" type="ORF">DL89DRAFT_266244</name>
</gene>
<reference evidence="2 3" key="1">
    <citation type="submission" date="2016-07" db="EMBL/GenBank/DDBJ databases">
        <title>Pervasive Adenine N6-methylation of Active Genes in Fungi.</title>
        <authorList>
            <consortium name="DOE Joint Genome Institute"/>
            <person name="Mondo S.J."/>
            <person name="Dannebaum R.O."/>
            <person name="Kuo R.C."/>
            <person name="Labutti K."/>
            <person name="Haridas S."/>
            <person name="Kuo A."/>
            <person name="Salamov A."/>
            <person name="Ahrendt S.R."/>
            <person name="Lipzen A."/>
            <person name="Sullivan W."/>
            <person name="Andreopoulos W.B."/>
            <person name="Clum A."/>
            <person name="Lindquist E."/>
            <person name="Daum C."/>
            <person name="Ramamoorthy G.K."/>
            <person name="Gryganskyi A."/>
            <person name="Culley D."/>
            <person name="Magnuson J.K."/>
            <person name="James T.Y."/>
            <person name="O'Malley M.A."/>
            <person name="Stajich J.E."/>
            <person name="Spatafora J.W."/>
            <person name="Visel A."/>
            <person name="Grigoriev I.V."/>
        </authorList>
    </citation>
    <scope>NUCLEOTIDE SEQUENCE [LARGE SCALE GENOMIC DNA]</scope>
    <source>
        <strain evidence="2 3">ATCC 12442</strain>
    </source>
</reference>
<dbReference type="Proteomes" id="UP000193922">
    <property type="component" value="Unassembled WGS sequence"/>
</dbReference>
<proteinExistence type="predicted"/>
<evidence type="ECO:0000313" key="3">
    <source>
        <dbReference type="Proteomes" id="UP000193922"/>
    </source>
</evidence>
<dbReference type="EMBL" id="MCFD01000004">
    <property type="protein sequence ID" value="ORX71233.1"/>
    <property type="molecule type" value="Genomic_DNA"/>
</dbReference>